<evidence type="ECO:0000256" key="1">
    <source>
        <dbReference type="SAM" id="Phobius"/>
    </source>
</evidence>
<gene>
    <name evidence="2" type="ORF">O0I10_009284</name>
</gene>
<name>A0AAD7UX60_9FUNG</name>
<keyword evidence="1" id="KW-1133">Transmembrane helix</keyword>
<keyword evidence="1" id="KW-0812">Transmembrane</keyword>
<dbReference type="PANTHER" id="PTHR35394">
    <property type="entry name" value="DUF3176 DOMAIN-CONTAINING PROTEIN"/>
    <property type="match status" value="1"/>
</dbReference>
<keyword evidence="1" id="KW-0472">Membrane</keyword>
<feature type="transmembrane region" description="Helical" evidence="1">
    <location>
        <begin position="38"/>
        <end position="62"/>
    </location>
</feature>
<dbReference type="Proteomes" id="UP001234581">
    <property type="component" value="Unassembled WGS sequence"/>
</dbReference>
<protein>
    <submittedName>
        <fullName evidence="2">Uncharacterized protein</fullName>
    </submittedName>
</protein>
<feature type="transmembrane region" description="Helical" evidence="1">
    <location>
        <begin position="145"/>
        <end position="163"/>
    </location>
</feature>
<keyword evidence="3" id="KW-1185">Reference proteome</keyword>
<proteinExistence type="predicted"/>
<feature type="transmembrane region" description="Helical" evidence="1">
    <location>
        <begin position="82"/>
        <end position="102"/>
    </location>
</feature>
<feature type="transmembrane region" description="Helical" evidence="1">
    <location>
        <begin position="494"/>
        <end position="516"/>
    </location>
</feature>
<dbReference type="PANTHER" id="PTHR35394:SF5">
    <property type="entry name" value="DUF3176 DOMAIN-CONTAINING PROTEIN"/>
    <property type="match status" value="1"/>
</dbReference>
<evidence type="ECO:0000313" key="3">
    <source>
        <dbReference type="Proteomes" id="UP001234581"/>
    </source>
</evidence>
<evidence type="ECO:0000313" key="2">
    <source>
        <dbReference type="EMBL" id="KAJ8655077.1"/>
    </source>
</evidence>
<dbReference type="Pfam" id="PF11374">
    <property type="entry name" value="DUF3176"/>
    <property type="match status" value="1"/>
</dbReference>
<dbReference type="AlphaFoldDB" id="A0AAD7UX60"/>
<reference evidence="2 3" key="1">
    <citation type="submission" date="2023-03" db="EMBL/GenBank/DDBJ databases">
        <title>Genome sequence of Lichtheimia ornata CBS 291.66.</title>
        <authorList>
            <person name="Mohabir J.T."/>
            <person name="Shea T.P."/>
            <person name="Kurbessoian T."/>
            <person name="Berby B."/>
            <person name="Fontaine J."/>
            <person name="Livny J."/>
            <person name="Gnirke A."/>
            <person name="Stajich J.E."/>
            <person name="Cuomo C.A."/>
        </authorList>
    </citation>
    <scope>NUCLEOTIDE SEQUENCE [LARGE SCALE GENOMIC DNA]</scope>
    <source>
        <strain evidence="2">CBS 291.66</strain>
    </source>
</reference>
<dbReference type="EMBL" id="JARTCD010000053">
    <property type="protein sequence ID" value="KAJ8655077.1"/>
    <property type="molecule type" value="Genomic_DNA"/>
</dbReference>
<dbReference type="RefSeq" id="XP_058339990.1">
    <property type="nucleotide sequence ID" value="XM_058489279.1"/>
</dbReference>
<organism evidence="2 3">
    <name type="scientific">Lichtheimia ornata</name>
    <dbReference type="NCBI Taxonomy" id="688661"/>
    <lineage>
        <taxon>Eukaryota</taxon>
        <taxon>Fungi</taxon>
        <taxon>Fungi incertae sedis</taxon>
        <taxon>Mucoromycota</taxon>
        <taxon>Mucoromycotina</taxon>
        <taxon>Mucoromycetes</taxon>
        <taxon>Mucorales</taxon>
        <taxon>Lichtheimiaceae</taxon>
        <taxon>Lichtheimia</taxon>
    </lineage>
</organism>
<dbReference type="GeneID" id="83216691"/>
<sequence length="605" mass="67371">MTTKDRLEKVELFDRDPSTSSYARSDVKNSKASSASRASVYIVPAFSFAVSCALIGIAIYVYETANGQSSNYTMANMRVPTVISLLMTIANVFMMGGITRAISEYKWVTLQNDGGRLSMIDVYDACTRGIGDIAKVVTSLRFDMVIIPAILLQLGLMAVGPASQEILTHANIETCDNQTGIYYSNVTGADLANLASTGDIGSLTGLKQDYLVRTAFSQSALGFMAQPFYECKVGSLNCTFDDIELFSTTFECKEGSLNTEIVNVATNKVTTLGDYYGFNKTDSIFGPMVDVPSTFYAGSMQGRTYFDLYNRTDNTSSISTYDPSLRQLFGDQTVVFVLNENATFGVYIENNAIPQVRECTLRSNYNVSSLVHKADKLKFYKSETRPLNLDYDLLSNNTYWSSELWPNRLPLNAYALQLTVMRFLCDQKSFKRIIGDWYTYSQNPNDTNPLESFLRQSLQNVDLSLTFSLPYSPIFSMKGQRCYISDNVYMINPAAYYAVTLSLLIPLLWWATVWVISLRHTNGVSRGNSQIALLVTGLTQSIRQQFQGMSHAGHNELFEKANDIQVVFGETRTADATAEGRIGHVAFGAVGEIDPIHRSRRRMSM</sequence>
<comment type="caution">
    <text evidence="2">The sequence shown here is derived from an EMBL/GenBank/DDBJ whole genome shotgun (WGS) entry which is preliminary data.</text>
</comment>
<dbReference type="InterPro" id="IPR021514">
    <property type="entry name" value="DUF3176"/>
</dbReference>
<accession>A0AAD7UX60</accession>